<feature type="transmembrane region" description="Helical" evidence="1">
    <location>
        <begin position="122"/>
        <end position="140"/>
    </location>
</feature>
<protein>
    <submittedName>
        <fullName evidence="3">(wild Malaysian banana) hypothetical protein</fullName>
    </submittedName>
</protein>
<dbReference type="EnsemblPlants" id="Ma07_t25520.1">
    <property type="protein sequence ID" value="Ma07_p25520.1"/>
    <property type="gene ID" value="Ma07_g25520"/>
</dbReference>
<dbReference type="PANTHER" id="PTHR45923">
    <property type="entry name" value="PROTEIN SEY1"/>
    <property type="match status" value="1"/>
</dbReference>
<dbReference type="Proteomes" id="UP000012960">
    <property type="component" value="Unplaced"/>
</dbReference>
<feature type="domain" description="Sey1/RHD3-like three-helix bundle" evidence="2">
    <location>
        <begin position="1"/>
        <end position="141"/>
    </location>
</feature>
<dbReference type="Gramene" id="Ma07_t25520.1">
    <property type="protein sequence ID" value="Ma07_p25520.1"/>
    <property type="gene ID" value="Ma07_g25520"/>
</dbReference>
<evidence type="ECO:0000313" key="5">
    <source>
        <dbReference type="Proteomes" id="UP000012960"/>
    </source>
</evidence>
<reference evidence="3" key="1">
    <citation type="submission" date="2021-03" db="EMBL/GenBank/DDBJ databases">
        <authorList>
            <consortium name="Genoscope - CEA"/>
            <person name="William W."/>
        </authorList>
    </citation>
    <scope>NUCLEOTIDE SEQUENCE</scope>
    <source>
        <strain evidence="3">Doubled-haploid Pahang</strain>
    </source>
</reference>
<keyword evidence="5" id="KW-1185">Reference proteome</keyword>
<accession>A0A804JZS3</accession>
<gene>
    <name evidence="3" type="ORF">GSMUA_28940.1</name>
</gene>
<evidence type="ECO:0000259" key="2">
    <source>
        <dbReference type="Pfam" id="PF20428"/>
    </source>
</evidence>
<proteinExistence type="predicted"/>
<keyword evidence="1" id="KW-0812">Transmembrane</keyword>
<keyword evidence="1" id="KW-1133">Transmembrane helix</keyword>
<dbReference type="Pfam" id="PF20428">
    <property type="entry name" value="Sey1_3HB"/>
    <property type="match status" value="1"/>
</dbReference>
<keyword evidence="1" id="KW-0472">Membrane</keyword>
<evidence type="ECO:0000313" key="4">
    <source>
        <dbReference type="EnsemblPlants" id="Ma07_p25520.1"/>
    </source>
</evidence>
<dbReference type="InParanoid" id="A0A804JZS3"/>
<dbReference type="EMBL" id="HG996473">
    <property type="protein sequence ID" value="CAG1857744.1"/>
    <property type="molecule type" value="Genomic_DNA"/>
</dbReference>
<sequence>MPRIWIGKEDIKAITKASCSISLKLLSIMIAIHLDDKAYICIESTSWLNNIENLYIKIIMQTVLSKTSSLAFESTTFLPYSSSFISILFTVSWSRSNVERVETNPEMAELEANKRNNMLPSLWAIAVILVLGFNEFIILLR</sequence>
<dbReference type="InterPro" id="IPR046758">
    <property type="entry name" value="Sey1/RHD3-like_3HB"/>
</dbReference>
<dbReference type="PANTHER" id="PTHR45923:SF2">
    <property type="entry name" value="PROTEIN SEY1"/>
    <property type="match status" value="1"/>
</dbReference>
<organism evidence="4 5">
    <name type="scientific">Musa acuminata subsp. malaccensis</name>
    <name type="common">Wild banana</name>
    <name type="synonym">Musa malaccensis</name>
    <dbReference type="NCBI Taxonomy" id="214687"/>
    <lineage>
        <taxon>Eukaryota</taxon>
        <taxon>Viridiplantae</taxon>
        <taxon>Streptophyta</taxon>
        <taxon>Embryophyta</taxon>
        <taxon>Tracheophyta</taxon>
        <taxon>Spermatophyta</taxon>
        <taxon>Magnoliopsida</taxon>
        <taxon>Liliopsida</taxon>
        <taxon>Zingiberales</taxon>
        <taxon>Musaceae</taxon>
        <taxon>Musa</taxon>
    </lineage>
</organism>
<evidence type="ECO:0000313" key="3">
    <source>
        <dbReference type="EMBL" id="CAG1857744.1"/>
    </source>
</evidence>
<name>A0A804JZS3_MUSAM</name>
<reference evidence="4" key="2">
    <citation type="submission" date="2021-05" db="UniProtKB">
        <authorList>
            <consortium name="EnsemblPlants"/>
        </authorList>
    </citation>
    <scope>IDENTIFICATION</scope>
    <source>
        <strain evidence="4">subsp. malaccensis</strain>
    </source>
</reference>
<dbReference type="InterPro" id="IPR008803">
    <property type="entry name" value="RHD3/Sey1"/>
</dbReference>
<evidence type="ECO:0000256" key="1">
    <source>
        <dbReference type="SAM" id="Phobius"/>
    </source>
</evidence>
<dbReference type="AlphaFoldDB" id="A0A804JZS3"/>